<evidence type="ECO:0000259" key="2">
    <source>
        <dbReference type="Pfam" id="PF25583"/>
    </source>
</evidence>
<evidence type="ECO:0000313" key="3">
    <source>
        <dbReference type="EMBL" id="MDQ0288267.1"/>
    </source>
</evidence>
<dbReference type="PROSITE" id="PS52050">
    <property type="entry name" value="WYL"/>
    <property type="match status" value="1"/>
</dbReference>
<dbReference type="InterPro" id="IPR057727">
    <property type="entry name" value="WCX_dom"/>
</dbReference>
<dbReference type="PANTHER" id="PTHR34580:SF1">
    <property type="entry name" value="PROTEIN PAFC"/>
    <property type="match status" value="1"/>
</dbReference>
<gene>
    <name evidence="3" type="ORF">J3R75_000374</name>
</gene>
<reference evidence="3" key="1">
    <citation type="submission" date="2023-07" db="EMBL/GenBank/DDBJ databases">
        <title>Genomic Encyclopedia of Type Strains, Phase IV (KMG-IV): sequencing the most valuable type-strain genomes for metagenomic binning, comparative biology and taxonomic classification.</title>
        <authorList>
            <person name="Goeker M."/>
        </authorList>
    </citation>
    <scope>NUCLEOTIDE SEQUENCE</scope>
    <source>
        <strain evidence="3">DSM 24202</strain>
    </source>
</reference>
<name>A0AAE4ANE1_9BACT</name>
<sequence length="346" mass="39404">MPVTKNQHERLKCIIAMLRLKQYPNHRRFLHNVQQQDPAGAPPSLSRKTFQRDLLCLRDTFGAPIRYDASQKGFYLLDPAWSNDCFLVEPPHLRSTLISQQFVSTLMPEPVREECLQALHTILAHHESGLDPEALLSNLQVFYKNAIPVNPAHFYTVLKAWERRKELEIDYCDASGKSSHKIFEPHLIAWANGAWYLKGIVQDQTPQQRPAGRHKVRVLAIHRIQSARETPRHFDDHSPAARNLNKTPLFTFDTIPNVIIRYAPAFARQVHERFATTPQLITRQPDGAAVLALANIPLYEAVEYVLWAKGDATALEPPELFSAITTIGQKILQNHPQPQKDANLGH</sequence>
<comment type="caution">
    <text evidence="3">The sequence shown here is derived from an EMBL/GenBank/DDBJ whole genome shotgun (WGS) entry which is preliminary data.</text>
</comment>
<dbReference type="InterPro" id="IPR026881">
    <property type="entry name" value="WYL_dom"/>
</dbReference>
<dbReference type="EMBL" id="JAUSVL010000001">
    <property type="protein sequence ID" value="MDQ0288267.1"/>
    <property type="molecule type" value="Genomic_DNA"/>
</dbReference>
<feature type="domain" description="WYL" evidence="1">
    <location>
        <begin position="153"/>
        <end position="228"/>
    </location>
</feature>
<keyword evidence="4" id="KW-1185">Reference proteome</keyword>
<dbReference type="Pfam" id="PF13280">
    <property type="entry name" value="WYL"/>
    <property type="match status" value="1"/>
</dbReference>
<dbReference type="InterPro" id="IPR051534">
    <property type="entry name" value="CBASS_pafABC_assoc_protein"/>
</dbReference>
<organism evidence="3 4">
    <name type="scientific">Oligosphaera ethanolica</name>
    <dbReference type="NCBI Taxonomy" id="760260"/>
    <lineage>
        <taxon>Bacteria</taxon>
        <taxon>Pseudomonadati</taxon>
        <taxon>Lentisphaerota</taxon>
        <taxon>Oligosphaeria</taxon>
        <taxon>Oligosphaerales</taxon>
        <taxon>Oligosphaeraceae</taxon>
        <taxon>Oligosphaera</taxon>
    </lineage>
</organism>
<dbReference type="Pfam" id="PF25583">
    <property type="entry name" value="WCX"/>
    <property type="match status" value="1"/>
</dbReference>
<dbReference type="PANTHER" id="PTHR34580">
    <property type="match status" value="1"/>
</dbReference>
<proteinExistence type="predicted"/>
<evidence type="ECO:0000313" key="4">
    <source>
        <dbReference type="Proteomes" id="UP001238163"/>
    </source>
</evidence>
<dbReference type="RefSeq" id="WP_307259581.1">
    <property type="nucleotide sequence ID" value="NZ_JAUSVL010000001.1"/>
</dbReference>
<keyword evidence="3" id="KW-0238">DNA-binding</keyword>
<feature type="domain" description="WCX" evidence="2">
    <location>
        <begin position="257"/>
        <end position="331"/>
    </location>
</feature>
<protein>
    <submittedName>
        <fullName evidence="3">DNA-binding transcriptional regulator YafY</fullName>
    </submittedName>
</protein>
<accession>A0AAE4ANE1</accession>
<dbReference type="GO" id="GO:0003677">
    <property type="term" value="F:DNA binding"/>
    <property type="evidence" value="ECO:0007669"/>
    <property type="project" value="UniProtKB-KW"/>
</dbReference>
<dbReference type="AlphaFoldDB" id="A0AAE4ANE1"/>
<evidence type="ECO:0000259" key="1">
    <source>
        <dbReference type="Pfam" id="PF13280"/>
    </source>
</evidence>
<dbReference type="Proteomes" id="UP001238163">
    <property type="component" value="Unassembled WGS sequence"/>
</dbReference>